<dbReference type="InterPro" id="IPR036691">
    <property type="entry name" value="Endo/exonu/phosph_ase_sf"/>
</dbReference>
<gene>
    <name evidence="6" type="ORF">AARE701A_LOCUS6076</name>
</gene>
<dbReference type="AlphaFoldDB" id="A0A8S1ZRT8"/>
<dbReference type="SUPFAM" id="SSF53098">
    <property type="entry name" value="Ribonuclease H-like"/>
    <property type="match status" value="1"/>
</dbReference>
<dbReference type="Pfam" id="PF03372">
    <property type="entry name" value="Exo_endo_phos"/>
    <property type="match status" value="1"/>
</dbReference>
<dbReference type="InterPro" id="IPR002156">
    <property type="entry name" value="RNaseH_domain"/>
</dbReference>
<dbReference type="InterPro" id="IPR040256">
    <property type="entry name" value="At4g02000-like"/>
</dbReference>
<dbReference type="CDD" id="cd06222">
    <property type="entry name" value="RNase_H_like"/>
    <property type="match status" value="1"/>
</dbReference>
<dbReference type="Pfam" id="PF14111">
    <property type="entry name" value="DUF4283"/>
    <property type="match status" value="1"/>
</dbReference>
<accession>A0A8S1ZRT8</accession>
<evidence type="ECO:0000313" key="7">
    <source>
        <dbReference type="Proteomes" id="UP000682877"/>
    </source>
</evidence>
<protein>
    <recommendedName>
        <fullName evidence="8">RNase H type-1 domain-containing protein</fullName>
    </recommendedName>
</protein>
<proteinExistence type="predicted"/>
<feature type="compositionally biased region" description="Basic and acidic residues" evidence="1">
    <location>
        <begin position="460"/>
        <end position="471"/>
    </location>
</feature>
<feature type="domain" description="Endonuclease/exonuclease/phosphatase" evidence="2">
    <location>
        <begin position="494"/>
        <end position="663"/>
    </location>
</feature>
<dbReference type="InterPro" id="IPR025836">
    <property type="entry name" value="Zn_knuckle_CX2CX4HX4C"/>
</dbReference>
<evidence type="ECO:0000259" key="4">
    <source>
        <dbReference type="Pfam" id="PF14111"/>
    </source>
</evidence>
<feature type="region of interest" description="Disordered" evidence="1">
    <location>
        <begin position="313"/>
        <end position="333"/>
    </location>
</feature>
<evidence type="ECO:0000259" key="5">
    <source>
        <dbReference type="Pfam" id="PF14392"/>
    </source>
</evidence>
<dbReference type="EMBL" id="LR999453">
    <property type="protein sequence ID" value="CAE5965782.1"/>
    <property type="molecule type" value="Genomic_DNA"/>
</dbReference>
<dbReference type="GO" id="GO:0004523">
    <property type="term" value="F:RNA-DNA hybrid ribonuclease activity"/>
    <property type="evidence" value="ECO:0007669"/>
    <property type="project" value="InterPro"/>
</dbReference>
<reference evidence="6" key="1">
    <citation type="submission" date="2021-01" db="EMBL/GenBank/DDBJ databases">
        <authorList>
            <person name="Bezrukov I."/>
        </authorList>
    </citation>
    <scope>NUCLEOTIDE SEQUENCE</scope>
</reference>
<feature type="region of interest" description="Disordered" evidence="1">
    <location>
        <begin position="425"/>
        <end position="480"/>
    </location>
</feature>
<dbReference type="Proteomes" id="UP000682877">
    <property type="component" value="Chromosome 3"/>
</dbReference>
<dbReference type="GO" id="GO:0003676">
    <property type="term" value="F:nucleic acid binding"/>
    <property type="evidence" value="ECO:0007669"/>
    <property type="project" value="InterPro"/>
</dbReference>
<dbReference type="Pfam" id="PF14392">
    <property type="entry name" value="zf-CCHC_4"/>
    <property type="match status" value="1"/>
</dbReference>
<feature type="domain" description="DUF4283" evidence="4">
    <location>
        <begin position="124"/>
        <end position="207"/>
    </location>
</feature>
<name>A0A8S1ZRT8_ARAAE</name>
<feature type="domain" description="Zinc knuckle CX2CX4HX4C" evidence="5">
    <location>
        <begin position="266"/>
        <end position="311"/>
    </location>
</feature>
<dbReference type="InterPro" id="IPR025558">
    <property type="entry name" value="DUF4283"/>
</dbReference>
<evidence type="ECO:0000256" key="1">
    <source>
        <dbReference type="SAM" id="MobiDB-lite"/>
    </source>
</evidence>
<keyword evidence="7" id="KW-1185">Reference proteome</keyword>
<dbReference type="Gene3D" id="3.30.420.10">
    <property type="entry name" value="Ribonuclease H-like superfamily/Ribonuclease H"/>
    <property type="match status" value="1"/>
</dbReference>
<feature type="region of interest" description="Disordered" evidence="1">
    <location>
        <begin position="943"/>
        <end position="963"/>
    </location>
</feature>
<organism evidence="6 7">
    <name type="scientific">Arabidopsis arenosa</name>
    <name type="common">Sand rock-cress</name>
    <name type="synonym">Cardaminopsis arenosa</name>
    <dbReference type="NCBI Taxonomy" id="38785"/>
    <lineage>
        <taxon>Eukaryota</taxon>
        <taxon>Viridiplantae</taxon>
        <taxon>Streptophyta</taxon>
        <taxon>Embryophyta</taxon>
        <taxon>Tracheophyta</taxon>
        <taxon>Spermatophyta</taxon>
        <taxon>Magnoliopsida</taxon>
        <taxon>eudicotyledons</taxon>
        <taxon>Gunneridae</taxon>
        <taxon>Pentapetalae</taxon>
        <taxon>rosids</taxon>
        <taxon>malvids</taxon>
        <taxon>Brassicales</taxon>
        <taxon>Brassicaceae</taxon>
        <taxon>Camelineae</taxon>
        <taxon>Arabidopsis</taxon>
    </lineage>
</organism>
<dbReference type="InterPro" id="IPR044730">
    <property type="entry name" value="RNase_H-like_dom_plant"/>
</dbReference>
<dbReference type="PANTHER" id="PTHR31286">
    <property type="entry name" value="GLYCINE-RICH CELL WALL STRUCTURAL PROTEIN 1.8-LIKE"/>
    <property type="match status" value="1"/>
</dbReference>
<dbReference type="InterPro" id="IPR036397">
    <property type="entry name" value="RNaseH_sf"/>
</dbReference>
<feature type="domain" description="RNase H type-1" evidence="3">
    <location>
        <begin position="974"/>
        <end position="1095"/>
    </location>
</feature>
<dbReference type="Pfam" id="PF13456">
    <property type="entry name" value="RVT_3"/>
    <property type="match status" value="1"/>
</dbReference>
<evidence type="ECO:0008006" key="8">
    <source>
        <dbReference type="Google" id="ProtNLM"/>
    </source>
</evidence>
<evidence type="ECO:0000259" key="3">
    <source>
        <dbReference type="Pfam" id="PF13456"/>
    </source>
</evidence>
<dbReference type="PANTHER" id="PTHR31286:SF162">
    <property type="entry name" value="DUF4283 DOMAIN-CONTAINING PROTEIN-RELATED"/>
    <property type="match status" value="1"/>
</dbReference>
<sequence length="1122" mass="128317">MAIIWAIYLQLFSSHLPEKILTVFFAGVGRLPLSHYRAVSPGKVAKALHDVAVDSRWAQIYLRMRFGVSSSSLANLNPPNFYPLRYYLSWFLMADNLRRALQHINLGIDEAPFALPQDIVQQAAAENRFCLIGKPLMPRKQNLRQIIATLPRSWGLVGFVRGRIVEQRRFLFVFPSEESLDTVLRRGPWSYADRMLVLQRWSPDFDPLSLNFIPFWIQIRGIPLQFMNLGVIDSIARSLGDRMEVDFDQATATRVQFVRVRVKLNVDHPLRFQRNYQFSPGVNTILSFFYERLRGFCSVCGMMTHDSGNCLIQNGGPGNSDGDDDDEGDQEMHGNPGVHIVELGEDGQPIVEPEDEGEANIQNEPVAAVVEEGGELSDIDPDHNALEGDWSNEEEVLFNPFPSFANATGDILSPAELLEREIRKRKHCQENGESSNAQKRKIETENQSPFTRRGQINESDGNHKDDEHDRAAVGPVPPPKQDNYIRDLGVSLGFNGMCLVSPRGLSGGLAVLWQKHLSVQVISHDVRLVDLHVEYKSFNFYLSCIYGNPIPSERHHLWEKLQRISANRTGPWMMCGDFNEILQPQEKKGGRNRSIGSCRNFHNMIQCCNMKDLNFKGNPYSWVGKRQKETIESCLDRVFINSDWQASYPASETEFLPIAGSDHAPVIINIEEEFCVKRGQFRYDKRHIKSEDFVASVTRGWNKGKTDEFGGIQQKLSSCRRELARSIQEGKALLQQGLRVRIGDGKTTRIWEDPWLPTLPPRPASGPILDAEMTVADLWKANKREWDPVVFEGVLNPEDQQLARELYLSQFAEKDTYEWAYTQSAQYTVRSGYWVATHLHLPEDEIIQPPKAVWRCANIDINYHITPLGDFEDNLRKVIEMGKIQSLPLFNKLLPFWIMWRIWKSRNDFLFQKINRRPESTAQKGIQDVKDWIGATQGQEEDVRSLSPCPDQPMRRRTRNGQWSPPPTGWLKCNFDSGFLQERSFTNTGWIFRDCRGQVILSGCARLQPSISALQAEAFGFLHVLQVAWSYGFRHVWFEGDNLELTNLINKGGDQLNLGTVLYDIRVWTSKLPYSSLGHVTREKNAVADRIARQALEINELYHVFNSPPSWLIHYLYNSSVN</sequence>
<feature type="compositionally biased region" description="Polar residues" evidence="1">
    <location>
        <begin position="445"/>
        <end position="459"/>
    </location>
</feature>
<evidence type="ECO:0000313" key="6">
    <source>
        <dbReference type="EMBL" id="CAE5965782.1"/>
    </source>
</evidence>
<dbReference type="InterPro" id="IPR005135">
    <property type="entry name" value="Endo/exonuclease/phosphatase"/>
</dbReference>
<dbReference type="InterPro" id="IPR012337">
    <property type="entry name" value="RNaseH-like_sf"/>
</dbReference>
<evidence type="ECO:0000259" key="2">
    <source>
        <dbReference type="Pfam" id="PF03372"/>
    </source>
</evidence>
<dbReference type="Gene3D" id="3.60.10.10">
    <property type="entry name" value="Endonuclease/exonuclease/phosphatase"/>
    <property type="match status" value="1"/>
</dbReference>
<dbReference type="SUPFAM" id="SSF56219">
    <property type="entry name" value="DNase I-like"/>
    <property type="match status" value="1"/>
</dbReference>